<dbReference type="AlphaFoldDB" id="A0A2C8FCA5"/>
<sequence length="121" mass="14117">MTKDKAASTEELTDKKRPFWKRPALFVSVLFWLFVWFNYYEEILLLAPITFPTFFALLFFSVLTLRSAKYKLIGIFFWSAPLTLLLIMTFSQLVSFVIPASFTYYLGIDVMTPRGLKTCQS</sequence>
<proteinExistence type="predicted"/>
<reference evidence="3" key="1">
    <citation type="submission" date="2017-09" db="EMBL/GenBank/DDBJ databases">
        <authorList>
            <person name="Regsiter A."/>
            <person name="William W."/>
        </authorList>
    </citation>
    <scope>NUCLEOTIDE SEQUENCE [LARGE SCALE GENOMIC DNA]</scope>
    <source>
        <strain evidence="3">500-1</strain>
    </source>
</reference>
<protein>
    <submittedName>
        <fullName evidence="2">Uncharacterized protein</fullName>
    </submittedName>
</protein>
<keyword evidence="3" id="KW-1185">Reference proteome</keyword>
<accession>A0A2C8FCA5</accession>
<keyword evidence="1" id="KW-0472">Membrane</keyword>
<dbReference type="KEGG" id="pprf:DPRO_3165"/>
<feature type="transmembrane region" description="Helical" evidence="1">
    <location>
        <begin position="75"/>
        <end position="98"/>
    </location>
</feature>
<evidence type="ECO:0000313" key="2">
    <source>
        <dbReference type="EMBL" id="SOB60077.1"/>
    </source>
</evidence>
<feature type="transmembrane region" description="Helical" evidence="1">
    <location>
        <begin position="20"/>
        <end position="37"/>
    </location>
</feature>
<dbReference type="EMBL" id="LT907975">
    <property type="protein sequence ID" value="SOB60077.1"/>
    <property type="molecule type" value="Genomic_DNA"/>
</dbReference>
<name>A0A2C8FCA5_9BACT</name>
<dbReference type="Proteomes" id="UP000219215">
    <property type="component" value="Chromosome DPRO"/>
</dbReference>
<dbReference type="RefSeq" id="WP_097012852.1">
    <property type="nucleotide sequence ID" value="NZ_LT907975.1"/>
</dbReference>
<gene>
    <name evidence="2" type="ORF">DPRO_3165</name>
</gene>
<organism evidence="2 3">
    <name type="scientific">Pseudodesulfovibrio profundus</name>
    <dbReference type="NCBI Taxonomy" id="57320"/>
    <lineage>
        <taxon>Bacteria</taxon>
        <taxon>Pseudomonadati</taxon>
        <taxon>Thermodesulfobacteriota</taxon>
        <taxon>Desulfovibrionia</taxon>
        <taxon>Desulfovibrionales</taxon>
        <taxon>Desulfovibrionaceae</taxon>
    </lineage>
</organism>
<evidence type="ECO:0000256" key="1">
    <source>
        <dbReference type="SAM" id="Phobius"/>
    </source>
</evidence>
<keyword evidence="1" id="KW-0812">Transmembrane</keyword>
<evidence type="ECO:0000313" key="3">
    <source>
        <dbReference type="Proteomes" id="UP000219215"/>
    </source>
</evidence>
<feature type="transmembrane region" description="Helical" evidence="1">
    <location>
        <begin position="43"/>
        <end position="63"/>
    </location>
</feature>
<keyword evidence="1" id="KW-1133">Transmembrane helix</keyword>